<dbReference type="GO" id="GO:0042545">
    <property type="term" value="P:cell wall modification"/>
    <property type="evidence" value="ECO:0007669"/>
    <property type="project" value="UniProtKB-UniRule"/>
</dbReference>
<gene>
    <name evidence="10" type="primary">LOC109003962</name>
</gene>
<dbReference type="FunFam" id="2.160.20.10:FF:000001">
    <property type="entry name" value="Pectinesterase"/>
    <property type="match status" value="1"/>
</dbReference>
<evidence type="ECO:0000256" key="2">
    <source>
        <dbReference type="ARBA" id="ARBA00005184"/>
    </source>
</evidence>
<dbReference type="EC" id="3.1.1.11" evidence="8"/>
<evidence type="ECO:0000256" key="3">
    <source>
        <dbReference type="ARBA" id="ARBA00006027"/>
    </source>
</evidence>
<dbReference type="SMART" id="SM00722">
    <property type="entry name" value="CASH"/>
    <property type="match status" value="1"/>
</dbReference>
<comment type="catalytic activity">
    <reaction evidence="8">
        <text>[(1-&gt;4)-alpha-D-galacturonosyl methyl ester](n) + n H2O = [(1-&gt;4)-alpha-D-galacturonosyl](n) + n methanol + n H(+)</text>
        <dbReference type="Rhea" id="RHEA:22380"/>
        <dbReference type="Rhea" id="RHEA-COMP:14570"/>
        <dbReference type="Rhea" id="RHEA-COMP:14573"/>
        <dbReference type="ChEBI" id="CHEBI:15377"/>
        <dbReference type="ChEBI" id="CHEBI:15378"/>
        <dbReference type="ChEBI" id="CHEBI:17790"/>
        <dbReference type="ChEBI" id="CHEBI:140522"/>
        <dbReference type="ChEBI" id="CHEBI:140523"/>
        <dbReference type="EC" id="3.1.1.11"/>
    </reaction>
</comment>
<dbReference type="RefSeq" id="XP_018837852.1">
    <property type="nucleotide sequence ID" value="XM_018982307.2"/>
</dbReference>
<dbReference type="Proteomes" id="UP000235220">
    <property type="component" value="Chromosome 13"/>
</dbReference>
<evidence type="ECO:0000256" key="7">
    <source>
        <dbReference type="ARBA" id="ARBA00023085"/>
    </source>
</evidence>
<dbReference type="STRING" id="51240.A0A2I4G1S2"/>
<dbReference type="KEGG" id="jre:109003962"/>
<dbReference type="OrthoDB" id="2019149at2759"/>
<evidence type="ECO:0000313" key="10">
    <source>
        <dbReference type="RefSeq" id="XP_018837852.1"/>
    </source>
</evidence>
<comment type="pathway">
    <text evidence="2 8">Glycan metabolism; pectin degradation; 2-dehydro-3-deoxy-D-gluconate from pectin: step 1/5.</text>
</comment>
<dbReference type="PANTHER" id="PTHR31707">
    <property type="entry name" value="PECTINESTERASE"/>
    <property type="match status" value="1"/>
</dbReference>
<dbReference type="UniPathway" id="UPA00545">
    <property type="reaction ID" value="UER00823"/>
</dbReference>
<dbReference type="InterPro" id="IPR035513">
    <property type="entry name" value="Invertase/methylesterase_inhib"/>
</dbReference>
<dbReference type="PROSITE" id="PS00800">
    <property type="entry name" value="PECTINESTERASE_1"/>
    <property type="match status" value="1"/>
</dbReference>
<feature type="signal peptide" evidence="8">
    <location>
        <begin position="1"/>
        <end position="26"/>
    </location>
</feature>
<dbReference type="FunCoup" id="A0A2I4G1S2">
    <property type="interactions" value="92"/>
</dbReference>
<keyword evidence="9" id="KW-1185">Reference proteome</keyword>
<dbReference type="SMART" id="SM00856">
    <property type="entry name" value="PMEI"/>
    <property type="match status" value="1"/>
</dbReference>
<proteinExistence type="inferred from homology"/>
<keyword evidence="6 8" id="KW-0378">Hydrolase</keyword>
<keyword evidence="8" id="KW-0732">Signal</keyword>
<keyword evidence="7 8" id="KW-0063">Aspartyl esterase</keyword>
<keyword evidence="8" id="KW-0961">Cell wall biogenesis/degradation</keyword>
<sequence>MMMNKHIALAFSIASLVILFLRLVHGAMITSCSQTPYPEVCNHFINNYNLPSTSLDETGLEFHDLAHKVTLNQAIEAHRLISVMDLNSFLKPGRLAWNDCLELYEDTVFQLNRSMSTNNPTDALTWISASLANHHTCKNGFVDLNMSSNLESFPNILLSNFSKLLSNTLAVQKAAALSSTMLNGKKNIIGGRRLLSDGLFPTWVSAAERKLLQSSGSAPKADIVVAKDGSGDYTTISEAVDASASGSGRFTIHVKAGIYKESVEIKNSNIMIIGDGIGATIVTGNANVYGGSTTFKSATFAITGDRFIARDITFENTAGPQNHQAVALRSGGDFSVFYRCSFRGYQDTLYVYSQRQFYRDCDIYGTQDFIFGDAVVVLQNCNIYVRKPLSGQQNTITAQGRTDPNENTGIIIHNSRVTAAGDLRPVQGSVETYLGRPYKEYSRTVFMQSNLDSLINPAGWLPWSGDFALSTLYYGEYKNTGGGADTSGRVKWPGYHVITNPTEAARFTVGNFLSGESWIPGTGVPFEGGL</sequence>
<evidence type="ECO:0000256" key="1">
    <source>
        <dbReference type="ARBA" id="ARBA00004191"/>
    </source>
</evidence>
<dbReference type="GO" id="GO:0046910">
    <property type="term" value="F:pectinesterase inhibitor activity"/>
    <property type="evidence" value="ECO:0000318"/>
    <property type="project" value="GO_Central"/>
</dbReference>
<name>A0A2I4G1S2_JUGRE</name>
<dbReference type="AlphaFoldDB" id="A0A2I4G1S2"/>
<comment type="similarity">
    <text evidence="3">In the N-terminal section; belongs to the PMEI family.</text>
</comment>
<dbReference type="Gene3D" id="2.160.20.10">
    <property type="entry name" value="Single-stranded right-handed beta-helix, Pectin lyase-like"/>
    <property type="match status" value="1"/>
</dbReference>
<protein>
    <recommendedName>
        <fullName evidence="8">Pectinesterase</fullName>
        <ecNumber evidence="8">3.1.1.11</ecNumber>
    </recommendedName>
</protein>
<dbReference type="Gramene" id="Jr13_22710_p1">
    <property type="protein sequence ID" value="cds.Jr13_22710_p1"/>
    <property type="gene ID" value="Jr13_22710"/>
</dbReference>
<dbReference type="GO" id="GO:0045490">
    <property type="term" value="P:pectin catabolic process"/>
    <property type="evidence" value="ECO:0007669"/>
    <property type="project" value="UniProtKB-UniRule"/>
</dbReference>
<evidence type="ECO:0000256" key="8">
    <source>
        <dbReference type="RuleBase" id="RU000589"/>
    </source>
</evidence>
<dbReference type="Gene3D" id="1.20.140.40">
    <property type="entry name" value="Invertase/pectin methylesterase inhibitor family protein"/>
    <property type="match status" value="1"/>
</dbReference>
<organism evidence="9 10">
    <name type="scientific">Juglans regia</name>
    <name type="common">English walnut</name>
    <dbReference type="NCBI Taxonomy" id="51240"/>
    <lineage>
        <taxon>Eukaryota</taxon>
        <taxon>Viridiplantae</taxon>
        <taxon>Streptophyta</taxon>
        <taxon>Embryophyta</taxon>
        <taxon>Tracheophyta</taxon>
        <taxon>Spermatophyta</taxon>
        <taxon>Magnoliopsida</taxon>
        <taxon>eudicotyledons</taxon>
        <taxon>Gunneridae</taxon>
        <taxon>Pentapetalae</taxon>
        <taxon>rosids</taxon>
        <taxon>fabids</taxon>
        <taxon>Fagales</taxon>
        <taxon>Juglandaceae</taxon>
        <taxon>Juglans</taxon>
    </lineage>
</organism>
<comment type="similarity">
    <text evidence="4">In the C-terminal section; belongs to the pectinesterase family.</text>
</comment>
<dbReference type="InterPro" id="IPR011050">
    <property type="entry name" value="Pectin_lyase_fold/virulence"/>
</dbReference>
<evidence type="ECO:0000256" key="5">
    <source>
        <dbReference type="ARBA" id="ARBA00022512"/>
    </source>
</evidence>
<dbReference type="InterPro" id="IPR006501">
    <property type="entry name" value="Pectinesterase_inhib_dom"/>
</dbReference>
<dbReference type="InterPro" id="IPR012334">
    <property type="entry name" value="Pectin_lyas_fold"/>
</dbReference>
<keyword evidence="5 8" id="KW-0134">Cell wall</keyword>
<evidence type="ECO:0000256" key="4">
    <source>
        <dbReference type="ARBA" id="ARBA00007786"/>
    </source>
</evidence>
<dbReference type="GeneID" id="109003962"/>
<evidence type="ECO:0000256" key="6">
    <source>
        <dbReference type="ARBA" id="ARBA00022801"/>
    </source>
</evidence>
<dbReference type="InterPro" id="IPR006633">
    <property type="entry name" value="Carb-bd_sugar_hydrolysis-dom"/>
</dbReference>
<accession>A0A2I4G1S2</accession>
<dbReference type="NCBIfam" id="TIGR01614">
    <property type="entry name" value="PME_inhib"/>
    <property type="match status" value="1"/>
</dbReference>
<comment type="function">
    <text evidence="8">Acts in the modification of cell walls via demethylesterification of cell wall pectin.</text>
</comment>
<keyword evidence="8" id="KW-0964">Secreted</keyword>
<dbReference type="SUPFAM" id="SSF101148">
    <property type="entry name" value="Plant invertase/pectin methylesterase inhibitor"/>
    <property type="match status" value="1"/>
</dbReference>
<feature type="chain" id="PRO_5043056904" description="Pectinesterase" evidence="8">
    <location>
        <begin position="27"/>
        <end position="530"/>
    </location>
</feature>
<dbReference type="CDD" id="cd15798">
    <property type="entry name" value="PMEI-like_3"/>
    <property type="match status" value="1"/>
</dbReference>
<dbReference type="GO" id="GO:0030599">
    <property type="term" value="F:pectinesterase activity"/>
    <property type="evidence" value="ECO:0000318"/>
    <property type="project" value="GO_Central"/>
</dbReference>
<dbReference type="InterPro" id="IPR018040">
    <property type="entry name" value="Pectinesterase_Tyr_AS"/>
</dbReference>
<comment type="subcellular location">
    <subcellularLocation>
        <location evidence="1 8">Secreted</location>
        <location evidence="1 8">Cell wall</location>
    </subcellularLocation>
</comment>
<reference evidence="10" key="1">
    <citation type="submission" date="2025-08" db="UniProtKB">
        <authorList>
            <consortium name="RefSeq"/>
        </authorList>
    </citation>
    <scope>IDENTIFICATION</scope>
    <source>
        <tissue evidence="10">Leaves</tissue>
    </source>
</reference>
<dbReference type="SUPFAM" id="SSF51126">
    <property type="entry name" value="Pectin lyase-like"/>
    <property type="match status" value="1"/>
</dbReference>
<dbReference type="InterPro" id="IPR000070">
    <property type="entry name" value="Pectinesterase_cat"/>
</dbReference>
<dbReference type="Pfam" id="PF04043">
    <property type="entry name" value="PMEI"/>
    <property type="match status" value="1"/>
</dbReference>
<dbReference type="Pfam" id="PF01095">
    <property type="entry name" value="Pectinesterase"/>
    <property type="match status" value="1"/>
</dbReference>
<evidence type="ECO:0000313" key="9">
    <source>
        <dbReference type="Proteomes" id="UP000235220"/>
    </source>
</evidence>